<keyword evidence="2" id="KW-1185">Reference proteome</keyword>
<evidence type="ECO:0000313" key="2">
    <source>
        <dbReference type="Proteomes" id="UP001150603"/>
    </source>
</evidence>
<reference evidence="1" key="1">
    <citation type="submission" date="2022-07" db="EMBL/GenBank/DDBJ databases">
        <title>Phylogenomic reconstructions and comparative analyses of Kickxellomycotina fungi.</title>
        <authorList>
            <person name="Reynolds N.K."/>
            <person name="Stajich J.E."/>
            <person name="Barry K."/>
            <person name="Grigoriev I.V."/>
            <person name="Crous P."/>
            <person name="Smith M.E."/>
        </authorList>
    </citation>
    <scope>NUCLEOTIDE SEQUENCE</scope>
    <source>
        <strain evidence="1">NRRL 5244</strain>
    </source>
</reference>
<evidence type="ECO:0000313" key="1">
    <source>
        <dbReference type="EMBL" id="KAJ1948464.1"/>
    </source>
</evidence>
<accession>A0ACC1JDM7</accession>
<organism evidence="1 2">
    <name type="scientific">Linderina macrospora</name>
    <dbReference type="NCBI Taxonomy" id="4868"/>
    <lineage>
        <taxon>Eukaryota</taxon>
        <taxon>Fungi</taxon>
        <taxon>Fungi incertae sedis</taxon>
        <taxon>Zoopagomycota</taxon>
        <taxon>Kickxellomycotina</taxon>
        <taxon>Kickxellomycetes</taxon>
        <taxon>Kickxellales</taxon>
        <taxon>Kickxellaceae</taxon>
        <taxon>Linderina</taxon>
    </lineage>
</organism>
<gene>
    <name evidence="1" type="ORF">FBU59_001582</name>
</gene>
<dbReference type="EMBL" id="JANBPW010000727">
    <property type="protein sequence ID" value="KAJ1948464.1"/>
    <property type="molecule type" value="Genomic_DNA"/>
</dbReference>
<protein>
    <submittedName>
        <fullName evidence="1">Uncharacterized protein</fullName>
    </submittedName>
</protein>
<name>A0ACC1JDM7_9FUNG</name>
<dbReference type="Proteomes" id="UP001150603">
    <property type="component" value="Unassembled WGS sequence"/>
</dbReference>
<comment type="caution">
    <text evidence="1">The sequence shown here is derived from an EMBL/GenBank/DDBJ whole genome shotgun (WGS) entry which is preliminary data.</text>
</comment>
<sequence length="332" mass="34268">MCPNVSCTWPFDSDDMGQYFAHDSATSSLRKRAKKRKASTVTGKEERRHSKKHIKPVLGKSATATASGQVSAAVGWSSGLYTAGSGRATLLDSSLRSASTGLTQGNYHGVNSRESEVGVRAGASVSYAAGSSQQLASNIMSESPGWLDELMSGLSNTANGADRQSNNDVVDIFAALNSVGRSNTDDAVIPRSSRQPSPTTSNESGADDIDAHGPLTPSELATLLGNNKDISDMLSATPSFDPLSVLMTPTTAALPSAGSNMAEQLDLDSLWKSAETGPGSIVPSGGSFDLSNIFDLSSPPSADVNAAKPSFDTSLLDNLFASASSPSPSSAL</sequence>
<proteinExistence type="predicted"/>